<dbReference type="AlphaFoldDB" id="A0A8S9L4E3"/>
<accession>A0A8S9L4E3</accession>
<feature type="region of interest" description="Disordered" evidence="1">
    <location>
        <begin position="88"/>
        <end position="128"/>
    </location>
</feature>
<name>A0A8S9L4E3_BRACR</name>
<gene>
    <name evidence="2" type="ORF">F2Q70_00028039</name>
</gene>
<comment type="caution">
    <text evidence="2">The sequence shown here is derived from an EMBL/GenBank/DDBJ whole genome shotgun (WGS) entry which is preliminary data.</text>
</comment>
<proteinExistence type="predicted"/>
<reference evidence="2" key="1">
    <citation type="submission" date="2019-12" db="EMBL/GenBank/DDBJ databases">
        <title>Genome sequencing and annotation of Brassica cretica.</title>
        <authorList>
            <person name="Studholme D.J."/>
            <person name="Sarris P.F."/>
        </authorList>
    </citation>
    <scope>NUCLEOTIDE SEQUENCE</scope>
    <source>
        <strain evidence="2">PFS-102/07</strain>
        <tissue evidence="2">Leaf</tissue>
    </source>
</reference>
<feature type="compositionally biased region" description="Low complexity" evidence="1">
    <location>
        <begin position="95"/>
        <end position="105"/>
    </location>
</feature>
<evidence type="ECO:0000313" key="2">
    <source>
        <dbReference type="EMBL" id="KAF2602950.1"/>
    </source>
</evidence>
<protein>
    <submittedName>
        <fullName evidence="2">Uncharacterized protein</fullName>
    </submittedName>
</protein>
<sequence length="128" mass="14679">MFLGRTYPSVYSEEPVPRYIPRKGVPRYIPRKMSLDSSQYKLQELPPNATSREQQHWRDQSIKTKNDMLHKIWAVISRIRPCRCQKDDLVHRDNSPSSSGSGSSGIHRVRKRSKRPNDAGTSGAGDEE</sequence>
<dbReference type="EMBL" id="QGKY02000094">
    <property type="protein sequence ID" value="KAF2602950.1"/>
    <property type="molecule type" value="Genomic_DNA"/>
</dbReference>
<organism evidence="2">
    <name type="scientific">Brassica cretica</name>
    <name type="common">Mustard</name>
    <dbReference type="NCBI Taxonomy" id="69181"/>
    <lineage>
        <taxon>Eukaryota</taxon>
        <taxon>Viridiplantae</taxon>
        <taxon>Streptophyta</taxon>
        <taxon>Embryophyta</taxon>
        <taxon>Tracheophyta</taxon>
        <taxon>Spermatophyta</taxon>
        <taxon>Magnoliopsida</taxon>
        <taxon>eudicotyledons</taxon>
        <taxon>Gunneridae</taxon>
        <taxon>Pentapetalae</taxon>
        <taxon>rosids</taxon>
        <taxon>malvids</taxon>
        <taxon>Brassicales</taxon>
        <taxon>Brassicaceae</taxon>
        <taxon>Brassiceae</taxon>
        <taxon>Brassica</taxon>
    </lineage>
</organism>
<evidence type="ECO:0000256" key="1">
    <source>
        <dbReference type="SAM" id="MobiDB-lite"/>
    </source>
</evidence>